<name>A0AAU9EE37_9FIRM</name>
<evidence type="ECO:0000256" key="2">
    <source>
        <dbReference type="ARBA" id="ARBA00022963"/>
    </source>
</evidence>
<keyword evidence="3 4" id="KW-0443">Lipid metabolism</keyword>
<organism evidence="6 7">
    <name type="scientific">Helicovermis profundi</name>
    <dbReference type="NCBI Taxonomy" id="3065157"/>
    <lineage>
        <taxon>Bacteria</taxon>
        <taxon>Bacillati</taxon>
        <taxon>Bacillota</taxon>
        <taxon>Clostridia</taxon>
        <taxon>Helicovermis</taxon>
    </lineage>
</organism>
<dbReference type="CDD" id="cd07205">
    <property type="entry name" value="Pat_PNPLA6_PNPLA7_NTE1_like"/>
    <property type="match status" value="1"/>
</dbReference>
<dbReference type="GO" id="GO:0016787">
    <property type="term" value="F:hydrolase activity"/>
    <property type="evidence" value="ECO:0007669"/>
    <property type="project" value="UniProtKB-UniRule"/>
</dbReference>
<proteinExistence type="predicted"/>
<reference evidence="6 7" key="1">
    <citation type="submission" date="2023-08" db="EMBL/GenBank/DDBJ databases">
        <title>Helicovermis profunda gen. nov., sp. nov., a novel mesophilic, fermentative bacterium within the Bacillota from a deep-sea hydrothermal vent chimney.</title>
        <authorList>
            <person name="Miyazaki U."/>
            <person name="Mizutani D."/>
            <person name="Hashimoto Y."/>
            <person name="Tame A."/>
            <person name="Sawayama S."/>
            <person name="Miyazaki J."/>
            <person name="Takai K."/>
            <person name="Nakagawa S."/>
        </authorList>
    </citation>
    <scope>NUCLEOTIDE SEQUENCE [LARGE SCALE GENOMIC DNA]</scope>
    <source>
        <strain evidence="6 7">S502</strain>
    </source>
</reference>
<evidence type="ECO:0000259" key="5">
    <source>
        <dbReference type="PROSITE" id="PS51635"/>
    </source>
</evidence>
<dbReference type="PROSITE" id="PS51635">
    <property type="entry name" value="PNPLA"/>
    <property type="match status" value="1"/>
</dbReference>
<dbReference type="SUPFAM" id="SSF52151">
    <property type="entry name" value="FabD/lysophospholipase-like"/>
    <property type="match status" value="1"/>
</dbReference>
<feature type="active site" description="Proton acceptor" evidence="4">
    <location>
        <position position="157"/>
    </location>
</feature>
<dbReference type="EMBL" id="AP028654">
    <property type="protein sequence ID" value="BEP28937.1"/>
    <property type="molecule type" value="Genomic_DNA"/>
</dbReference>
<feature type="short sequence motif" description="DGA/G" evidence="4">
    <location>
        <begin position="157"/>
        <end position="159"/>
    </location>
</feature>
<dbReference type="RefSeq" id="WP_338537234.1">
    <property type="nucleotide sequence ID" value="NZ_AP028654.1"/>
</dbReference>
<dbReference type="InterPro" id="IPR016035">
    <property type="entry name" value="Acyl_Trfase/lysoPLipase"/>
</dbReference>
<evidence type="ECO:0000256" key="3">
    <source>
        <dbReference type="ARBA" id="ARBA00023098"/>
    </source>
</evidence>
<dbReference type="GO" id="GO:0016042">
    <property type="term" value="P:lipid catabolic process"/>
    <property type="evidence" value="ECO:0007669"/>
    <property type="project" value="UniProtKB-UniRule"/>
</dbReference>
<gene>
    <name evidence="6" type="ORF">HLPR_12680</name>
</gene>
<dbReference type="Pfam" id="PF01734">
    <property type="entry name" value="Patatin"/>
    <property type="match status" value="1"/>
</dbReference>
<dbReference type="KEGG" id="hprf:HLPR_12680"/>
<sequence length="274" mass="30499">MNEEGIKKVGIAFGGGGAKSFAHIGVINVLRENNIPIDFIATCSAGSMIGALIANGIKSEIILNKFSEIVKRLSWFRPTISKKAILSQRNFGNIISDLCGNINIEDLNLPMKIIATNLNTGKLHVFSSGNLKNAVTASSAFPGMYKPVKIGECFYVDGGLLDSIPADVCRDEVGNEGIVISISLDGHLSRQIDKINIFSMMYRAIYIPLINNREKIIKENSDIVIKVFEHQEFNFRNWREIFRFYSSSKMENFIKLGEEAAREQIDEIKAALYN</sequence>
<dbReference type="Gene3D" id="3.40.1090.10">
    <property type="entry name" value="Cytosolic phospholipase A2 catalytic domain"/>
    <property type="match status" value="1"/>
</dbReference>
<comment type="caution">
    <text evidence="4">Lacks conserved residue(s) required for the propagation of feature annotation.</text>
</comment>
<dbReference type="InterPro" id="IPR002641">
    <property type="entry name" value="PNPLA_dom"/>
</dbReference>
<dbReference type="Proteomes" id="UP001321786">
    <property type="component" value="Chromosome"/>
</dbReference>
<feature type="domain" description="PNPLA" evidence="5">
    <location>
        <begin position="11"/>
        <end position="170"/>
    </location>
</feature>
<accession>A0AAU9EE37</accession>
<evidence type="ECO:0000313" key="6">
    <source>
        <dbReference type="EMBL" id="BEP28937.1"/>
    </source>
</evidence>
<keyword evidence="7" id="KW-1185">Reference proteome</keyword>
<dbReference type="PANTHER" id="PTHR14226:SF76">
    <property type="entry name" value="NTE FAMILY PROTEIN RSSA"/>
    <property type="match status" value="1"/>
</dbReference>
<feature type="active site" description="Nucleophile" evidence="4">
    <location>
        <position position="44"/>
    </location>
</feature>
<protein>
    <submittedName>
        <fullName evidence="6">Patatin-like phospholipase family protein</fullName>
    </submittedName>
</protein>
<dbReference type="AlphaFoldDB" id="A0AAU9EE37"/>
<dbReference type="PANTHER" id="PTHR14226">
    <property type="entry name" value="NEUROPATHY TARGET ESTERASE/SWISS CHEESE D.MELANOGASTER"/>
    <property type="match status" value="1"/>
</dbReference>
<dbReference type="InterPro" id="IPR050301">
    <property type="entry name" value="NTE"/>
</dbReference>
<evidence type="ECO:0000313" key="7">
    <source>
        <dbReference type="Proteomes" id="UP001321786"/>
    </source>
</evidence>
<keyword evidence="2 4" id="KW-0442">Lipid degradation</keyword>
<evidence type="ECO:0000256" key="1">
    <source>
        <dbReference type="ARBA" id="ARBA00022801"/>
    </source>
</evidence>
<keyword evidence="1 4" id="KW-0378">Hydrolase</keyword>
<evidence type="ECO:0000256" key="4">
    <source>
        <dbReference type="PROSITE-ProRule" id="PRU01161"/>
    </source>
</evidence>